<evidence type="ECO:0000256" key="4">
    <source>
        <dbReference type="ARBA" id="ARBA00022777"/>
    </source>
</evidence>
<dbReference type="PANTHER" id="PTHR43671">
    <property type="entry name" value="SERINE/THREONINE-PROTEIN KINASE NEK"/>
    <property type="match status" value="1"/>
</dbReference>
<dbReference type="InterPro" id="IPR008271">
    <property type="entry name" value="Ser/Thr_kinase_AS"/>
</dbReference>
<keyword evidence="7" id="KW-0472">Membrane</keyword>
<name>A0A448UY18_9MICC</name>
<feature type="domain" description="Protein kinase" evidence="8">
    <location>
        <begin position="18"/>
        <end position="265"/>
    </location>
</feature>
<dbReference type="Pfam" id="PF00069">
    <property type="entry name" value="Pkinase"/>
    <property type="match status" value="1"/>
</dbReference>
<evidence type="ECO:0000256" key="7">
    <source>
        <dbReference type="SAM" id="Phobius"/>
    </source>
</evidence>
<evidence type="ECO:0000256" key="1">
    <source>
        <dbReference type="ARBA" id="ARBA00012513"/>
    </source>
</evidence>
<keyword evidence="3" id="KW-0547">Nucleotide-binding</keyword>
<dbReference type="GO" id="GO:0005524">
    <property type="term" value="F:ATP binding"/>
    <property type="evidence" value="ECO:0007669"/>
    <property type="project" value="UniProtKB-KW"/>
</dbReference>
<dbReference type="PROSITE" id="PS50011">
    <property type="entry name" value="PROTEIN_KINASE_DOM"/>
    <property type="match status" value="1"/>
</dbReference>
<evidence type="ECO:0000313" key="9">
    <source>
        <dbReference type="EMBL" id="VEJ30832.1"/>
    </source>
</evidence>
<evidence type="ECO:0000259" key="8">
    <source>
        <dbReference type="PROSITE" id="PS50011"/>
    </source>
</evidence>
<evidence type="ECO:0000256" key="6">
    <source>
        <dbReference type="SAM" id="MobiDB-lite"/>
    </source>
</evidence>
<reference evidence="9 10" key="1">
    <citation type="submission" date="2018-12" db="EMBL/GenBank/DDBJ databases">
        <authorList>
            <consortium name="Pathogen Informatics"/>
        </authorList>
    </citation>
    <scope>NUCLEOTIDE SEQUENCE [LARGE SCALE GENOMIC DNA]</scope>
    <source>
        <strain evidence="9 10">NCTC10918</strain>
    </source>
</reference>
<gene>
    <name evidence="9" type="primary">prkC_3</name>
    <name evidence="9" type="ORF">NCTC10918_02124</name>
</gene>
<dbReference type="PROSITE" id="PS00108">
    <property type="entry name" value="PROTEIN_KINASE_ST"/>
    <property type="match status" value="1"/>
</dbReference>
<dbReference type="PANTHER" id="PTHR43671:SF13">
    <property type="entry name" value="SERINE_THREONINE-PROTEIN KINASE NEK2"/>
    <property type="match status" value="1"/>
</dbReference>
<dbReference type="GO" id="GO:0004674">
    <property type="term" value="F:protein serine/threonine kinase activity"/>
    <property type="evidence" value="ECO:0007669"/>
    <property type="project" value="UniProtKB-EC"/>
</dbReference>
<evidence type="ECO:0000313" key="10">
    <source>
        <dbReference type="Proteomes" id="UP000270988"/>
    </source>
</evidence>
<evidence type="ECO:0000256" key="2">
    <source>
        <dbReference type="ARBA" id="ARBA00022679"/>
    </source>
</evidence>
<keyword evidence="2 9" id="KW-0808">Transferase</keyword>
<dbReference type="InterPro" id="IPR050660">
    <property type="entry name" value="NEK_Ser/Thr_kinase"/>
</dbReference>
<feature type="transmembrane region" description="Helical" evidence="7">
    <location>
        <begin position="360"/>
        <end position="380"/>
    </location>
</feature>
<organism evidence="9 10">
    <name type="scientific">Rothia dentocariosa</name>
    <dbReference type="NCBI Taxonomy" id="2047"/>
    <lineage>
        <taxon>Bacteria</taxon>
        <taxon>Bacillati</taxon>
        <taxon>Actinomycetota</taxon>
        <taxon>Actinomycetes</taxon>
        <taxon>Micrococcales</taxon>
        <taxon>Micrococcaceae</taxon>
        <taxon>Rothia</taxon>
    </lineage>
</organism>
<dbReference type="SMART" id="SM00220">
    <property type="entry name" value="S_TKc"/>
    <property type="match status" value="1"/>
</dbReference>
<sequence>MDDAITGMREGAPLGSAFTLIRAVGSGTVGTVWAVSRKGSWALYAAKFLKPEYHKDSEFLERFVRERTVLSQLHHQYIVPIEDMVVEGDNLAIVMEYQHGGSVREFLQKQKNLLPGEAFGIVERVLLALEYAHRSGVLHLDIKPDNVLLSGHYGDALVEQVRVADFGIATLMGQTESQGFYGTPAYMSPERKAYGSSDSSADIYSAGVMLHELLVGAVPLVDADSAVQISDHLPEDVRTVLENLMSLSPKNRPQAAQAVAQVRALRKKYQDADRFEYEERASENQSTGGRQRTVIRGGEQAPAQAAQDNYSTQVPELGEASHQTIIRPVTEAPVVEEEEIDEEFENEQPRTVASQLKRPLVWGSILGILALICACVFVFINSSGEKKQEGPKEHWTASSGTNSPLPSGLGTRLEADYDPSSHTATVKFEYSTQKSGLHGDILQVVPGLSTDSCPQTTWNQASEAEEIRKNQAAITGLDTKCAWNVSNLKIPANSAVTMSAKVDIDIPDQKSLEKWLGEITKKTQTAISDPDVKSASYPIQRIQKIEVQVPNRVVNQSAVPVTLLPVWPSGKDDLNPLMKLPQTGTPSQAITSLAPDTGDIAFTDGCSGHLSISADQKNVTALSVAPQCKLNVQVGNFTNLQSNAFSITSR</sequence>
<dbReference type="EMBL" id="LR134521">
    <property type="protein sequence ID" value="VEJ30832.1"/>
    <property type="molecule type" value="Genomic_DNA"/>
</dbReference>
<accession>A0A448UY18</accession>
<dbReference type="RefSeq" id="WP_239653093.1">
    <property type="nucleotide sequence ID" value="NZ_CABFMC010000007.1"/>
</dbReference>
<evidence type="ECO:0000256" key="3">
    <source>
        <dbReference type="ARBA" id="ARBA00022741"/>
    </source>
</evidence>
<feature type="compositionally biased region" description="Basic and acidic residues" evidence="6">
    <location>
        <begin position="386"/>
        <end position="395"/>
    </location>
</feature>
<dbReference type="SUPFAM" id="SSF56112">
    <property type="entry name" value="Protein kinase-like (PK-like)"/>
    <property type="match status" value="1"/>
</dbReference>
<dbReference type="InterPro" id="IPR000719">
    <property type="entry name" value="Prot_kinase_dom"/>
</dbReference>
<protein>
    <recommendedName>
        <fullName evidence="1">non-specific serine/threonine protein kinase</fullName>
        <ecNumber evidence="1">2.7.11.1</ecNumber>
    </recommendedName>
</protein>
<dbReference type="InterPro" id="IPR011009">
    <property type="entry name" value="Kinase-like_dom_sf"/>
</dbReference>
<keyword evidence="5" id="KW-0067">ATP-binding</keyword>
<dbReference type="EC" id="2.7.11.1" evidence="1"/>
<dbReference type="CDD" id="cd14014">
    <property type="entry name" value="STKc_PknB_like"/>
    <property type="match status" value="1"/>
</dbReference>
<keyword evidence="7" id="KW-1133">Transmembrane helix</keyword>
<proteinExistence type="predicted"/>
<evidence type="ECO:0000256" key="5">
    <source>
        <dbReference type="ARBA" id="ARBA00022840"/>
    </source>
</evidence>
<dbReference type="Gene3D" id="1.10.510.10">
    <property type="entry name" value="Transferase(Phosphotransferase) domain 1"/>
    <property type="match status" value="1"/>
</dbReference>
<keyword evidence="4 9" id="KW-0418">Kinase</keyword>
<dbReference type="STRING" id="762948.HMPREF0733_11004"/>
<dbReference type="Proteomes" id="UP000270988">
    <property type="component" value="Chromosome"/>
</dbReference>
<feature type="compositionally biased region" description="Polar residues" evidence="6">
    <location>
        <begin position="396"/>
        <end position="405"/>
    </location>
</feature>
<feature type="region of interest" description="Disordered" evidence="6">
    <location>
        <begin position="386"/>
        <end position="413"/>
    </location>
</feature>
<keyword evidence="7" id="KW-0812">Transmembrane</keyword>
<dbReference type="AlphaFoldDB" id="A0A448UY18"/>